<sequence>MGVAPADVTDHDALAAMGIAQTDYIVDGTAGGDLIDADYAGDPDGDFVDNLDSRTNGNDDTILAGDGNDTVLAGLGDDSVRAGAGDDSVSGGDGNDTIFGFEGSDTVDGGIGDDLINTRTSLGTGLPDQAYPDPVLITSGGLGYGADTDPDNDRDSVLGGDGNDTILTGDDADTIDGGTGADLVDAGFDDDLVAGGAGNDTIQGGEGRDTIDGGDDDDVIYGGLAPTNPDFAASEAYSLADDDPINPDLAPDNNSDSLSGGAGSDSIFDGDDNDTLFGGPGDDLLDGGIDDDVLVGQDGSDTLLGGDGDDLLTGGIGADSLVGGAGDDTIQAAQGDIAEGGDGDDTFILSELAEAGSGAITIIGGEGGETTGDTLRLTSDISRADINFTNTDDAAGGFSGTFSMDGSLVTFSEIENIICFTPGARILTQFGERAIETLQLGDMVVTRDHGLQAIRWIGQRTVPGIGDFAPISVASSVMEGAREGLLVSPQHRILFTGYRAELLFGESEVLVAAKHLIDDRDVRVCPRDEVTYIHIMFDRHEVIYAEGIATESFHAGDTALSAVTAAARDELFAIFPELRSAPGRHRDTARTCLKRHEAQLLRGEASNDWMA</sequence>
<dbReference type="InterPro" id="IPR011049">
    <property type="entry name" value="Serralysin-like_metalloprot_C"/>
</dbReference>
<dbReference type="InterPro" id="IPR036844">
    <property type="entry name" value="Hint_dom_sf"/>
</dbReference>
<organism evidence="5 6">
    <name type="scientific">Roseovarius gaetbuli</name>
    <dbReference type="NCBI Taxonomy" id="1356575"/>
    <lineage>
        <taxon>Bacteria</taxon>
        <taxon>Pseudomonadati</taxon>
        <taxon>Pseudomonadota</taxon>
        <taxon>Alphaproteobacteria</taxon>
        <taxon>Rhodobacterales</taxon>
        <taxon>Roseobacteraceae</taxon>
        <taxon>Roseovarius</taxon>
    </lineage>
</organism>
<dbReference type="InterPro" id="IPR018511">
    <property type="entry name" value="Hemolysin-typ_Ca-bd_CS"/>
</dbReference>
<feature type="region of interest" description="Disordered" evidence="3">
    <location>
        <begin position="240"/>
        <end position="283"/>
    </location>
</feature>
<evidence type="ECO:0000259" key="4">
    <source>
        <dbReference type="Pfam" id="PF13403"/>
    </source>
</evidence>
<dbReference type="Pfam" id="PF00353">
    <property type="entry name" value="HemolysinCabind"/>
    <property type="match status" value="5"/>
</dbReference>
<name>A0A1X6YXX8_9RHOB</name>
<dbReference type="AlphaFoldDB" id="A0A1X6YXX8"/>
<dbReference type="GO" id="GO:0005576">
    <property type="term" value="C:extracellular region"/>
    <property type="evidence" value="ECO:0007669"/>
    <property type="project" value="UniProtKB-SubCell"/>
</dbReference>
<evidence type="ECO:0000313" key="6">
    <source>
        <dbReference type="Proteomes" id="UP000194012"/>
    </source>
</evidence>
<dbReference type="SUPFAM" id="SSF51120">
    <property type="entry name" value="beta-Roll"/>
    <property type="match status" value="3"/>
</dbReference>
<dbReference type="InterPro" id="IPR001343">
    <property type="entry name" value="Hemolysn_Ca-bd"/>
</dbReference>
<feature type="domain" description="Hedgehog/Intein (Hint)" evidence="4">
    <location>
        <begin position="418"/>
        <end position="556"/>
    </location>
</feature>
<dbReference type="SUPFAM" id="SSF51294">
    <property type="entry name" value="Hedgehog/intein (Hint) domain"/>
    <property type="match status" value="1"/>
</dbReference>
<dbReference type="Pfam" id="PF13403">
    <property type="entry name" value="Hint_2"/>
    <property type="match status" value="1"/>
</dbReference>
<dbReference type="Proteomes" id="UP000194012">
    <property type="component" value="Unassembled WGS sequence"/>
</dbReference>
<feature type="region of interest" description="Disordered" evidence="3">
    <location>
        <begin position="197"/>
        <end position="227"/>
    </location>
</feature>
<evidence type="ECO:0000256" key="2">
    <source>
        <dbReference type="ARBA" id="ARBA00022525"/>
    </source>
</evidence>
<dbReference type="EMBL" id="FWFJ01000010">
    <property type="protein sequence ID" value="SLN34971.1"/>
    <property type="molecule type" value="Genomic_DNA"/>
</dbReference>
<dbReference type="PRINTS" id="PR00313">
    <property type="entry name" value="CABNDNGRPT"/>
</dbReference>
<keyword evidence="6" id="KW-1185">Reference proteome</keyword>
<accession>A0A1X6YXX8</accession>
<evidence type="ECO:0000313" key="5">
    <source>
        <dbReference type="EMBL" id="SLN34971.1"/>
    </source>
</evidence>
<dbReference type="PANTHER" id="PTHR38340">
    <property type="entry name" value="S-LAYER PROTEIN"/>
    <property type="match status" value="1"/>
</dbReference>
<dbReference type="InterPro" id="IPR050557">
    <property type="entry name" value="RTX_toxin/Mannuronan_C5-epim"/>
</dbReference>
<dbReference type="Gene3D" id="2.150.10.10">
    <property type="entry name" value="Serralysin-like metalloprotease, C-terminal"/>
    <property type="match status" value="4"/>
</dbReference>
<dbReference type="PROSITE" id="PS00330">
    <property type="entry name" value="HEMOLYSIN_CALCIUM"/>
    <property type="match status" value="3"/>
</dbReference>
<dbReference type="Gene3D" id="2.170.16.10">
    <property type="entry name" value="Hedgehog/Intein (Hint) domain"/>
    <property type="match status" value="1"/>
</dbReference>
<dbReference type="RefSeq" id="WP_245827238.1">
    <property type="nucleotide sequence ID" value="NZ_FWFJ01000010.1"/>
</dbReference>
<evidence type="ECO:0000256" key="1">
    <source>
        <dbReference type="ARBA" id="ARBA00004613"/>
    </source>
</evidence>
<dbReference type="InterPro" id="IPR028992">
    <property type="entry name" value="Hedgehog/Intein_dom"/>
</dbReference>
<protein>
    <submittedName>
        <fullName evidence="5">Bifunctional hemolysin/adenylate cyclase</fullName>
    </submittedName>
</protein>
<feature type="region of interest" description="Disordered" evidence="3">
    <location>
        <begin position="146"/>
        <end position="173"/>
    </location>
</feature>
<comment type="subcellular location">
    <subcellularLocation>
        <location evidence="1">Secreted</location>
    </subcellularLocation>
</comment>
<dbReference type="PANTHER" id="PTHR38340:SF1">
    <property type="entry name" value="S-LAYER PROTEIN"/>
    <property type="match status" value="1"/>
</dbReference>
<reference evidence="6" key="1">
    <citation type="submission" date="2017-03" db="EMBL/GenBank/DDBJ databases">
        <authorList>
            <person name="Rodrigo-Torres L."/>
            <person name="Arahal R.D."/>
            <person name="Lucena T."/>
        </authorList>
    </citation>
    <scope>NUCLEOTIDE SEQUENCE [LARGE SCALE GENOMIC DNA]</scope>
    <source>
        <strain evidence="6">CECT 8370</strain>
    </source>
</reference>
<proteinExistence type="predicted"/>
<gene>
    <name evidence="5" type="primary">cya_4</name>
    <name evidence="5" type="ORF">ROG8370_01419</name>
</gene>
<keyword evidence="2" id="KW-0964">Secreted</keyword>
<evidence type="ECO:0000256" key="3">
    <source>
        <dbReference type="SAM" id="MobiDB-lite"/>
    </source>
</evidence>
<dbReference type="GO" id="GO:0005509">
    <property type="term" value="F:calcium ion binding"/>
    <property type="evidence" value="ECO:0007669"/>
    <property type="project" value="InterPro"/>
</dbReference>